<dbReference type="EMBL" id="FLUO01000001">
    <property type="protein sequence ID" value="SBW03171.1"/>
    <property type="molecule type" value="Genomic_DNA"/>
</dbReference>
<dbReference type="PANTHER" id="PTHR12558">
    <property type="entry name" value="CELL DIVISION CYCLE 16,23,27"/>
    <property type="match status" value="1"/>
</dbReference>
<dbReference type="PROSITE" id="PS50005">
    <property type="entry name" value="TPR"/>
    <property type="match status" value="2"/>
</dbReference>
<proteinExistence type="predicted"/>
<dbReference type="Gene3D" id="1.25.40.10">
    <property type="entry name" value="Tetratricopeptide repeat domain"/>
    <property type="match status" value="2"/>
</dbReference>
<protein>
    <submittedName>
        <fullName evidence="3">TPR repeat protein</fullName>
    </submittedName>
</protein>
<feature type="chain" id="PRO_5012736074" evidence="2">
    <location>
        <begin position="24"/>
        <end position="574"/>
    </location>
</feature>
<dbReference type="InterPro" id="IPR019734">
    <property type="entry name" value="TPR_rpt"/>
</dbReference>
<evidence type="ECO:0000256" key="2">
    <source>
        <dbReference type="SAM" id="SignalP"/>
    </source>
</evidence>
<accession>A0A212JUP2</accession>
<evidence type="ECO:0000313" key="3">
    <source>
        <dbReference type="EMBL" id="SBW03171.1"/>
    </source>
</evidence>
<sequence length="574" mass="63119">MKRGTAVMRGLIFGCALFLGGCAAETVPVTGHDAANAEVEPLDVDGGYGTYLAAHAARLRDDIDGAARNLERTLAIDPGNLDVQRLTLIYSAADGRTETAVAAAEAIVEARPEDMLSGYVLATERARAGDWAGAEARLAAIPDANLNALLGPLLRAWVAVGRGDVDEGLRRLQPLTARKPFLPIYNFHSALILDYARRDAEARAAYERTLDGEGGRSIHAIQAAGRFFNRTGSPARTDELVDAFAAERGDAPMTEALTRTLIDRRAAEPVVTSPLEGLAEAYLSIGTSLANSEAWEITLSLAQLALYADPGLDLARVLVGDLFETHDDYARANDSYAAVSPESDVSYSVKVRMAKNLERLDRHDAAAAELTELAQRFPDRPEPLIELGDLYRGDSRFEEAVKAYDAAMARIGTIEQRHWVLFYTRGIALERSKQWKRAEADFLQALELEPDQPLVLNYLGYSWLDQGMHADRAQEMIEKAVEQRPRDGYIIDSLGWAHYLRGNYQQAVAHLEQAVVLVADDPTINDHLGDAYWRVGRTFEARYQWQRALGLKPDEQQAKALRDKLKDGLPAAKP</sequence>
<dbReference type="SMART" id="SM00028">
    <property type="entry name" value="TPR"/>
    <property type="match status" value="7"/>
</dbReference>
<name>A0A212JUP2_9PROT</name>
<keyword evidence="2" id="KW-0732">Signal</keyword>
<feature type="repeat" description="TPR" evidence="1">
    <location>
        <begin position="419"/>
        <end position="452"/>
    </location>
</feature>
<keyword evidence="1" id="KW-0802">TPR repeat</keyword>
<dbReference type="InterPro" id="IPR011990">
    <property type="entry name" value="TPR-like_helical_dom_sf"/>
</dbReference>
<dbReference type="PROSITE" id="PS51257">
    <property type="entry name" value="PROKAR_LIPOPROTEIN"/>
    <property type="match status" value="1"/>
</dbReference>
<gene>
    <name evidence="3" type="ORF">KL86APRO_11690</name>
</gene>
<feature type="signal peptide" evidence="2">
    <location>
        <begin position="1"/>
        <end position="23"/>
    </location>
</feature>
<reference evidence="3" key="1">
    <citation type="submission" date="2016-04" db="EMBL/GenBank/DDBJ databases">
        <authorList>
            <person name="Evans L.H."/>
            <person name="Alamgir A."/>
            <person name="Owens N."/>
            <person name="Weber N.D."/>
            <person name="Virtaneva K."/>
            <person name="Barbian K."/>
            <person name="Babar A."/>
            <person name="Rosenke K."/>
        </authorList>
    </citation>
    <scope>NUCLEOTIDE SEQUENCE</scope>
    <source>
        <strain evidence="3">86</strain>
    </source>
</reference>
<dbReference type="AlphaFoldDB" id="A0A212JUP2"/>
<dbReference type="Pfam" id="PF13432">
    <property type="entry name" value="TPR_16"/>
    <property type="match status" value="3"/>
</dbReference>
<evidence type="ECO:0000256" key="1">
    <source>
        <dbReference type="PROSITE-ProRule" id="PRU00339"/>
    </source>
</evidence>
<feature type="repeat" description="TPR" evidence="1">
    <location>
        <begin position="522"/>
        <end position="555"/>
    </location>
</feature>
<dbReference type="SUPFAM" id="SSF48452">
    <property type="entry name" value="TPR-like"/>
    <property type="match status" value="2"/>
</dbReference>
<dbReference type="PANTHER" id="PTHR12558:SF13">
    <property type="entry name" value="CELL DIVISION CYCLE PROTEIN 27 HOMOLOG"/>
    <property type="match status" value="1"/>
</dbReference>
<dbReference type="Pfam" id="PF13414">
    <property type="entry name" value="TPR_11"/>
    <property type="match status" value="1"/>
</dbReference>
<organism evidence="3">
    <name type="scientific">uncultured Alphaproteobacteria bacterium</name>
    <dbReference type="NCBI Taxonomy" id="91750"/>
    <lineage>
        <taxon>Bacteria</taxon>
        <taxon>Pseudomonadati</taxon>
        <taxon>Pseudomonadota</taxon>
        <taxon>Alphaproteobacteria</taxon>
        <taxon>environmental samples</taxon>
    </lineage>
</organism>